<keyword evidence="9" id="KW-1185">Reference proteome</keyword>
<dbReference type="InterPro" id="IPR002081">
    <property type="entry name" value="Cryptochrome/DNA_photolyase_1"/>
</dbReference>
<sequence length="486" mass="53613">MSLSPSPSIHWFRDDLRLADNPALAAAVAAGPTLCLYILDERPERRPLGGASRWWLSRSLAALSSELERRDGALLLLRGDPETLLPKVAEMIGAALVTWSRRYDGDSVALDARIKSELQNGGRQVSSFNAALLNEPWQVTTKTGDPMKVFTPYWRAARARGEPPAPLPAPVRIATPALPAGLTALAVTREDLALEPHAPDWAGGLREAWTPGEAGAAAALEHFLAGPLAGYGEDRNRPDLASTSRLSPHLRFGEIGPRQVWHATHSAVESGAAAAPESDAEKFLSEIGWREFSYHLLFHNPDLATRNYNPRFDAFPWRHDDAALEAWRRGRTGYPIVDAGLRELWTTGWMHNRVRMIVASFLIKHLLIDWREGEAWFWDTLVDADPANNAASWQWVAGSGADAAPYYRIFNPVTQGLKFDPRGAYVRRWIPEIAALGDAEIHEPWKASTAILRRAEIELGVTYPRPIVDLDAGRQRALAALAATKG</sequence>
<keyword evidence="8" id="KW-0456">Lyase</keyword>
<comment type="cofactor">
    <cofactor evidence="2">
        <name>FAD</name>
        <dbReference type="ChEBI" id="CHEBI:57692"/>
    </cofactor>
</comment>
<evidence type="ECO:0000256" key="3">
    <source>
        <dbReference type="ARBA" id="ARBA00022630"/>
    </source>
</evidence>
<evidence type="ECO:0000313" key="9">
    <source>
        <dbReference type="Proteomes" id="UP001596060"/>
    </source>
</evidence>
<dbReference type="Pfam" id="PF03441">
    <property type="entry name" value="FAD_binding_7"/>
    <property type="match status" value="1"/>
</dbReference>
<dbReference type="GO" id="GO:0003904">
    <property type="term" value="F:deoxyribodipyrimidine photo-lyase activity"/>
    <property type="evidence" value="ECO:0007669"/>
    <property type="project" value="UniProtKB-EC"/>
</dbReference>
<keyword evidence="5 6" id="KW-0157">Chromophore</keyword>
<comment type="cofactor">
    <cofactor evidence="1">
        <name>(6R)-5,10-methylene-5,6,7,8-tetrahydrofolate</name>
        <dbReference type="ChEBI" id="CHEBI:15636"/>
    </cofactor>
</comment>
<keyword evidence="3 6" id="KW-0285">Flavoprotein</keyword>
<accession>A0ABW0P4L2</accession>
<dbReference type="InterPro" id="IPR036134">
    <property type="entry name" value="Crypto/Photolyase_FAD-like_sf"/>
</dbReference>
<reference evidence="9" key="1">
    <citation type="journal article" date="2019" name="Int. J. Syst. Evol. Microbiol.">
        <title>The Global Catalogue of Microorganisms (GCM) 10K type strain sequencing project: providing services to taxonomists for standard genome sequencing and annotation.</title>
        <authorList>
            <consortium name="The Broad Institute Genomics Platform"/>
            <consortium name="The Broad Institute Genome Sequencing Center for Infectious Disease"/>
            <person name="Wu L."/>
            <person name="Ma J."/>
        </authorList>
    </citation>
    <scope>NUCLEOTIDE SEQUENCE [LARGE SCALE GENOMIC DNA]</scope>
    <source>
        <strain evidence="9">CCUG 43117</strain>
    </source>
</reference>
<dbReference type="Gene3D" id="1.25.40.80">
    <property type="match status" value="1"/>
</dbReference>
<dbReference type="InterPro" id="IPR018394">
    <property type="entry name" value="DNA_photolyase_1_CS_C"/>
</dbReference>
<evidence type="ECO:0000256" key="6">
    <source>
        <dbReference type="RuleBase" id="RU004182"/>
    </source>
</evidence>
<dbReference type="Proteomes" id="UP001596060">
    <property type="component" value="Unassembled WGS sequence"/>
</dbReference>
<dbReference type="InterPro" id="IPR006050">
    <property type="entry name" value="DNA_photolyase_N"/>
</dbReference>
<evidence type="ECO:0000256" key="5">
    <source>
        <dbReference type="ARBA" id="ARBA00022991"/>
    </source>
</evidence>
<protein>
    <submittedName>
        <fullName evidence="8">Cryptochrome/photolyase family protein</fullName>
        <ecNumber evidence="8">4.1.99.3</ecNumber>
    </submittedName>
</protein>
<evidence type="ECO:0000313" key="8">
    <source>
        <dbReference type="EMBL" id="MFC5507631.1"/>
    </source>
</evidence>
<dbReference type="PANTHER" id="PTHR11455">
    <property type="entry name" value="CRYPTOCHROME"/>
    <property type="match status" value="1"/>
</dbReference>
<dbReference type="InterPro" id="IPR014729">
    <property type="entry name" value="Rossmann-like_a/b/a_fold"/>
</dbReference>
<keyword evidence="4 6" id="KW-0274">FAD</keyword>
<proteinExistence type="inferred from homology"/>
<dbReference type="PROSITE" id="PS51645">
    <property type="entry name" value="PHR_CRY_ALPHA_BETA"/>
    <property type="match status" value="1"/>
</dbReference>
<dbReference type="EC" id="4.1.99.3" evidence="8"/>
<dbReference type="RefSeq" id="WP_066725705.1">
    <property type="nucleotide sequence ID" value="NZ_JBHSLU010000068.1"/>
</dbReference>
<dbReference type="InterPro" id="IPR036155">
    <property type="entry name" value="Crypto/Photolyase_N_sf"/>
</dbReference>
<name>A0ABW0P4L2_9HYPH</name>
<dbReference type="SUPFAM" id="SSF48173">
    <property type="entry name" value="Cryptochrome/photolyase FAD-binding domain"/>
    <property type="match status" value="1"/>
</dbReference>
<gene>
    <name evidence="8" type="ORF">ACFPN9_20520</name>
</gene>
<dbReference type="Gene3D" id="3.40.50.620">
    <property type="entry name" value="HUPs"/>
    <property type="match status" value="1"/>
</dbReference>
<feature type="domain" description="Photolyase/cryptochrome alpha/beta" evidence="7">
    <location>
        <begin position="6"/>
        <end position="133"/>
    </location>
</feature>
<dbReference type="PANTHER" id="PTHR11455:SF9">
    <property type="entry name" value="CRYPTOCHROME CIRCADIAN CLOCK 5 ISOFORM X1"/>
    <property type="match status" value="1"/>
</dbReference>
<dbReference type="PROSITE" id="PS00691">
    <property type="entry name" value="DNA_PHOTOLYASES_1_2"/>
    <property type="match status" value="1"/>
</dbReference>
<evidence type="ECO:0000256" key="1">
    <source>
        <dbReference type="ARBA" id="ARBA00001932"/>
    </source>
</evidence>
<comment type="caution">
    <text evidence="8">The sequence shown here is derived from an EMBL/GenBank/DDBJ whole genome shotgun (WGS) entry which is preliminary data.</text>
</comment>
<evidence type="ECO:0000256" key="4">
    <source>
        <dbReference type="ARBA" id="ARBA00022827"/>
    </source>
</evidence>
<dbReference type="SUPFAM" id="SSF52425">
    <property type="entry name" value="Cryptochrome/photolyase, N-terminal domain"/>
    <property type="match status" value="1"/>
</dbReference>
<dbReference type="EMBL" id="JBHSLU010000068">
    <property type="protein sequence ID" value="MFC5507631.1"/>
    <property type="molecule type" value="Genomic_DNA"/>
</dbReference>
<evidence type="ECO:0000256" key="2">
    <source>
        <dbReference type="ARBA" id="ARBA00001974"/>
    </source>
</evidence>
<organism evidence="8 9">
    <name type="scientific">Bosea massiliensis</name>
    <dbReference type="NCBI Taxonomy" id="151419"/>
    <lineage>
        <taxon>Bacteria</taxon>
        <taxon>Pseudomonadati</taxon>
        <taxon>Pseudomonadota</taxon>
        <taxon>Alphaproteobacteria</taxon>
        <taxon>Hyphomicrobiales</taxon>
        <taxon>Boseaceae</taxon>
        <taxon>Bosea</taxon>
    </lineage>
</organism>
<comment type="similarity">
    <text evidence="6">Belongs to the DNA photolyase family.</text>
</comment>
<dbReference type="PRINTS" id="PR00147">
    <property type="entry name" value="DNAPHOTLYASE"/>
</dbReference>
<dbReference type="Gene3D" id="1.10.579.10">
    <property type="entry name" value="DNA Cyclobutane Dipyrimidine Photolyase, subunit A, domain 3"/>
    <property type="match status" value="1"/>
</dbReference>
<dbReference type="InterPro" id="IPR005101">
    <property type="entry name" value="Cryptochr/Photolyase_FAD-bd"/>
</dbReference>
<dbReference type="Pfam" id="PF00875">
    <property type="entry name" value="DNA_photolyase"/>
    <property type="match status" value="1"/>
</dbReference>
<evidence type="ECO:0000259" key="7">
    <source>
        <dbReference type="PROSITE" id="PS51645"/>
    </source>
</evidence>